<name>A0A1S2VIV6_9BACT</name>
<dbReference type="PRINTS" id="PR00146">
    <property type="entry name" value="DHPICSNTHASE"/>
</dbReference>
<dbReference type="GO" id="GO:0005829">
    <property type="term" value="C:cytosol"/>
    <property type="evidence" value="ECO:0007669"/>
    <property type="project" value="TreeGrafter"/>
</dbReference>
<dbReference type="SUPFAM" id="SSF51569">
    <property type="entry name" value="Aldolase"/>
    <property type="match status" value="1"/>
</dbReference>
<dbReference type="Gene3D" id="3.20.20.70">
    <property type="entry name" value="Aldolase class I"/>
    <property type="match status" value="1"/>
</dbReference>
<dbReference type="Proteomes" id="UP000181790">
    <property type="component" value="Unassembled WGS sequence"/>
</dbReference>
<accession>A0A1S2VIV6</accession>
<sequence>MTMKKKYRGVIVPMVTPLTETFALDKAGVEKIMANLYRHGAMPFILGTTGEAASLPNELKREFIRTAARVKPAGTVLYAGISSNCLEESVAAAHESFDAGVDVVAATLPSYYALSESQMQRYFEQLADKVKGPMIIYNITATTHMSIPLEVLDELSYHPNIVGTKDSERSTERLDRSLKLWANRPDFSHFLGWAAKSAYALINGSDGLVPSTGNLFPSIYQEMQKAIALGDHERAYSCQHQSDIFGSLYQSGRTLGESLWALKILMQETNLCQSHVMPPLQPMSVKEAAALIAGLEELLVKENV</sequence>
<dbReference type="InterPro" id="IPR002220">
    <property type="entry name" value="DapA-like"/>
</dbReference>
<dbReference type="AlphaFoldDB" id="A0A1S2VIV6"/>
<dbReference type="InterPro" id="IPR013785">
    <property type="entry name" value="Aldolase_TIM"/>
</dbReference>
<feature type="active site" description="Proton donor/acceptor" evidence="3">
    <location>
        <position position="137"/>
    </location>
</feature>
<dbReference type="CDD" id="cd00408">
    <property type="entry name" value="DHDPS-like"/>
    <property type="match status" value="1"/>
</dbReference>
<evidence type="ECO:0000313" key="5">
    <source>
        <dbReference type="EMBL" id="OIN58691.1"/>
    </source>
</evidence>
<feature type="binding site" evidence="4">
    <location>
        <position position="49"/>
    </location>
    <ligand>
        <name>pyruvate</name>
        <dbReference type="ChEBI" id="CHEBI:15361"/>
    </ligand>
</feature>
<feature type="active site" description="Schiff-base intermediate with substrate" evidence="3">
    <location>
        <position position="165"/>
    </location>
</feature>
<evidence type="ECO:0000256" key="4">
    <source>
        <dbReference type="PIRSR" id="PIRSR001365-2"/>
    </source>
</evidence>
<dbReference type="GO" id="GO:0019262">
    <property type="term" value="P:N-acetylneuraminate catabolic process"/>
    <property type="evidence" value="ECO:0007669"/>
    <property type="project" value="TreeGrafter"/>
</dbReference>
<evidence type="ECO:0000256" key="1">
    <source>
        <dbReference type="ARBA" id="ARBA00023239"/>
    </source>
</evidence>
<keyword evidence="6" id="KW-1185">Reference proteome</keyword>
<gene>
    <name evidence="5" type="ORF">BLX24_14105</name>
</gene>
<dbReference type="PANTHER" id="PTHR42849">
    <property type="entry name" value="N-ACETYLNEURAMINATE LYASE"/>
    <property type="match status" value="1"/>
</dbReference>
<dbReference type="Pfam" id="PF00701">
    <property type="entry name" value="DHDPS"/>
    <property type="match status" value="1"/>
</dbReference>
<dbReference type="PIRSF" id="PIRSF001365">
    <property type="entry name" value="DHDPS"/>
    <property type="match status" value="1"/>
</dbReference>
<feature type="binding site" evidence="4">
    <location>
        <position position="209"/>
    </location>
    <ligand>
        <name>pyruvate</name>
        <dbReference type="ChEBI" id="CHEBI:15361"/>
    </ligand>
</feature>
<evidence type="ECO:0000256" key="3">
    <source>
        <dbReference type="PIRSR" id="PIRSR001365-1"/>
    </source>
</evidence>
<comment type="caution">
    <text evidence="5">The sequence shown here is derived from an EMBL/GenBank/DDBJ whole genome shotgun (WGS) entry which is preliminary data.</text>
</comment>
<dbReference type="PANTHER" id="PTHR42849:SF1">
    <property type="entry name" value="N-ACETYLNEURAMINATE LYASE"/>
    <property type="match status" value="1"/>
</dbReference>
<evidence type="ECO:0000256" key="2">
    <source>
        <dbReference type="PIRNR" id="PIRNR001365"/>
    </source>
</evidence>
<comment type="similarity">
    <text evidence="2">Belongs to the DapA family.</text>
</comment>
<reference evidence="5 6" key="1">
    <citation type="submission" date="2016-10" db="EMBL/GenBank/DDBJ databases">
        <title>Arsenicibacter rosenii gen. nov., sp. nov., an efficient arsenic-methylating bacterium isolated from an arsenic-contaminated paddy soil.</title>
        <authorList>
            <person name="Huang K."/>
        </authorList>
    </citation>
    <scope>NUCLEOTIDE SEQUENCE [LARGE SCALE GENOMIC DNA]</scope>
    <source>
        <strain evidence="5 6">SM-1</strain>
    </source>
</reference>
<dbReference type="EMBL" id="MORL01000006">
    <property type="protein sequence ID" value="OIN58691.1"/>
    <property type="molecule type" value="Genomic_DNA"/>
</dbReference>
<protein>
    <submittedName>
        <fullName evidence="5">Dihydrodipicolinate synthase family protein</fullName>
    </submittedName>
</protein>
<evidence type="ECO:0000313" key="6">
    <source>
        <dbReference type="Proteomes" id="UP000181790"/>
    </source>
</evidence>
<keyword evidence="1 2" id="KW-0456">Lyase</keyword>
<proteinExistence type="inferred from homology"/>
<dbReference type="GO" id="GO:0008747">
    <property type="term" value="F:N-acetylneuraminate lyase activity"/>
    <property type="evidence" value="ECO:0007669"/>
    <property type="project" value="TreeGrafter"/>
</dbReference>
<dbReference type="OrthoDB" id="9782828at2"/>
<organism evidence="5 6">
    <name type="scientific">Arsenicibacter rosenii</name>
    <dbReference type="NCBI Taxonomy" id="1750698"/>
    <lineage>
        <taxon>Bacteria</taxon>
        <taxon>Pseudomonadati</taxon>
        <taxon>Bacteroidota</taxon>
        <taxon>Cytophagia</taxon>
        <taxon>Cytophagales</taxon>
        <taxon>Spirosomataceae</taxon>
        <taxon>Arsenicibacter</taxon>
    </lineage>
</organism>
<dbReference type="SMART" id="SM01130">
    <property type="entry name" value="DHDPS"/>
    <property type="match status" value="1"/>
</dbReference>